<proteinExistence type="predicted"/>
<dbReference type="Pfam" id="PF13242">
    <property type="entry name" value="Hydrolase_like"/>
    <property type="match status" value="1"/>
</dbReference>
<dbReference type="Gene3D" id="3.40.50.1000">
    <property type="entry name" value="HAD superfamily/HAD-like"/>
    <property type="match status" value="2"/>
</dbReference>
<dbReference type="Pfam" id="PF13344">
    <property type="entry name" value="Hydrolase_6"/>
    <property type="match status" value="1"/>
</dbReference>
<dbReference type="PIRSF" id="PIRSF000915">
    <property type="entry name" value="PGP-type_phosphatase"/>
    <property type="match status" value="1"/>
</dbReference>
<dbReference type="InterPro" id="IPR006357">
    <property type="entry name" value="HAD-SF_hydro_IIA"/>
</dbReference>
<dbReference type="EMBL" id="CAFBNO010000088">
    <property type="protein sequence ID" value="CAB4962403.1"/>
    <property type="molecule type" value="Genomic_DNA"/>
</dbReference>
<evidence type="ECO:0000313" key="1">
    <source>
        <dbReference type="EMBL" id="CAB4962403.1"/>
    </source>
</evidence>
<dbReference type="PANTHER" id="PTHR19288:SF95">
    <property type="entry name" value="D-GLYCEROL 3-PHOSPHATE PHOSPHATASE"/>
    <property type="match status" value="1"/>
</dbReference>
<name>A0A6J7L675_9ZZZZ</name>
<dbReference type="InterPro" id="IPR036412">
    <property type="entry name" value="HAD-like_sf"/>
</dbReference>
<dbReference type="NCBIfam" id="TIGR01460">
    <property type="entry name" value="HAD-SF-IIA"/>
    <property type="match status" value="1"/>
</dbReference>
<organism evidence="1">
    <name type="scientific">freshwater metagenome</name>
    <dbReference type="NCBI Taxonomy" id="449393"/>
    <lineage>
        <taxon>unclassified sequences</taxon>
        <taxon>metagenomes</taxon>
        <taxon>ecological metagenomes</taxon>
    </lineage>
</organism>
<protein>
    <submittedName>
        <fullName evidence="1">Unannotated protein</fullName>
    </submittedName>
</protein>
<dbReference type="GO" id="GO:0016791">
    <property type="term" value="F:phosphatase activity"/>
    <property type="evidence" value="ECO:0007669"/>
    <property type="project" value="TreeGrafter"/>
</dbReference>
<reference evidence="1" key="1">
    <citation type="submission" date="2020-05" db="EMBL/GenBank/DDBJ databases">
        <authorList>
            <person name="Chiriac C."/>
            <person name="Salcher M."/>
            <person name="Ghai R."/>
            <person name="Kavagutti S V."/>
        </authorList>
    </citation>
    <scope>NUCLEOTIDE SEQUENCE</scope>
</reference>
<sequence>MTSFVDDFDVILADLDGVVYEGTAAIAGAVEAVTRLQASNRLGFVTNNSSRKPEAIVAQLAGFGVTASPNDVVSSGQTGVELLATLIEPGSKVLVVGGEGLRFYTAEAGFTVVDSADDKPAAVIQGFAPDVSWRNLAEASYAIQNGAKWVATNQDWTLPQERGMAPGNGTLVSAVHTAVGQLPLVAGKPETAIFETAVKRFDAKRPLFIGDRIDTDIIGSNRAGIPSVLVLTGVSRAKDALGAKPGERPTYILESLTELFDKYVEPKPTKRGFKLRKAEVELLGNRVVVVSGDPKSVDALRCACRVIWNSGLAIFALDVDPQLYE</sequence>
<gene>
    <name evidence="1" type="ORF">UFOPK3837_01139</name>
</gene>
<accession>A0A6J7L675</accession>
<dbReference type="AlphaFoldDB" id="A0A6J7L675"/>
<dbReference type="GO" id="GO:0005737">
    <property type="term" value="C:cytoplasm"/>
    <property type="evidence" value="ECO:0007669"/>
    <property type="project" value="TreeGrafter"/>
</dbReference>
<dbReference type="InterPro" id="IPR023214">
    <property type="entry name" value="HAD_sf"/>
</dbReference>
<dbReference type="PANTHER" id="PTHR19288">
    <property type="entry name" value="4-NITROPHENYLPHOSPHATASE-RELATED"/>
    <property type="match status" value="1"/>
</dbReference>
<dbReference type="SUPFAM" id="SSF56784">
    <property type="entry name" value="HAD-like"/>
    <property type="match status" value="1"/>
</dbReference>